<keyword evidence="4" id="KW-1185">Reference proteome</keyword>
<sequence>MGGWPSKATDDSSTWSSLPPELLDLILHRLSSLADRVRFAYVCRHWHRAVTHYSLPGGRLLVGALPWLNYRNGCFESFPDGELHRFRFDRYEYDLCYGSSGSWLLFKKVGRRRPSRRHYLHNPILGHGATRRLPGYCRESVAVHHNINFLDGGSPPSSSSSPASSSSPRAVAASTKFRITKVIVCSRDLVAANMVLLQGGKNVVVCCRPAGKSSAWSTGLWNQGHWYEDMHGKLYTVTLEGDLFAHELTCDKDGEPSWVCRLEQVIDHAALDGCYATLQG</sequence>
<dbReference type="Pfam" id="PF12937">
    <property type="entry name" value="F-box-like"/>
    <property type="match status" value="1"/>
</dbReference>
<reference evidence="3 4" key="1">
    <citation type="submission" date="2024-02" db="EMBL/GenBank/DDBJ databases">
        <title>High-quality chromosome-scale genome assembly of Pensacola bahiagrass (Paspalum notatum Flugge var. saurae).</title>
        <authorList>
            <person name="Vega J.M."/>
            <person name="Podio M."/>
            <person name="Orjuela J."/>
            <person name="Siena L.A."/>
            <person name="Pessino S.C."/>
            <person name="Combes M.C."/>
            <person name="Mariac C."/>
            <person name="Albertini E."/>
            <person name="Pupilli F."/>
            <person name="Ortiz J.P.A."/>
            <person name="Leblanc O."/>
        </authorList>
    </citation>
    <scope>NUCLEOTIDE SEQUENCE [LARGE SCALE GENOMIC DNA]</scope>
    <source>
        <strain evidence="3">R1</strain>
        <tissue evidence="3">Leaf</tissue>
    </source>
</reference>
<name>A0AAQ3SIH7_PASNO</name>
<dbReference type="SUPFAM" id="SSF81383">
    <property type="entry name" value="F-box domain"/>
    <property type="match status" value="1"/>
</dbReference>
<dbReference type="CDD" id="cd22159">
    <property type="entry name" value="F-box_AtTIR1-like"/>
    <property type="match status" value="1"/>
</dbReference>
<dbReference type="AlphaFoldDB" id="A0AAQ3SIH7"/>
<evidence type="ECO:0000313" key="4">
    <source>
        <dbReference type="Proteomes" id="UP001341281"/>
    </source>
</evidence>
<organism evidence="3 4">
    <name type="scientific">Paspalum notatum var. saurae</name>
    <dbReference type="NCBI Taxonomy" id="547442"/>
    <lineage>
        <taxon>Eukaryota</taxon>
        <taxon>Viridiplantae</taxon>
        <taxon>Streptophyta</taxon>
        <taxon>Embryophyta</taxon>
        <taxon>Tracheophyta</taxon>
        <taxon>Spermatophyta</taxon>
        <taxon>Magnoliopsida</taxon>
        <taxon>Liliopsida</taxon>
        <taxon>Poales</taxon>
        <taxon>Poaceae</taxon>
        <taxon>PACMAD clade</taxon>
        <taxon>Panicoideae</taxon>
        <taxon>Andropogonodae</taxon>
        <taxon>Paspaleae</taxon>
        <taxon>Paspalinae</taxon>
        <taxon>Paspalum</taxon>
    </lineage>
</organism>
<accession>A0AAQ3SIH7</accession>
<dbReference type="InterPro" id="IPR005174">
    <property type="entry name" value="KIB1-4_b-propeller"/>
</dbReference>
<gene>
    <name evidence="3" type="ORF">U9M48_001683</name>
</gene>
<dbReference type="PANTHER" id="PTHR33110">
    <property type="entry name" value="F-BOX/KELCH-REPEAT PROTEIN-RELATED"/>
    <property type="match status" value="1"/>
</dbReference>
<dbReference type="EMBL" id="CP144745">
    <property type="protein sequence ID" value="WVZ50430.1"/>
    <property type="molecule type" value="Genomic_DNA"/>
</dbReference>
<dbReference type="InterPro" id="IPR036047">
    <property type="entry name" value="F-box-like_dom_sf"/>
</dbReference>
<feature type="domain" description="F-box" evidence="2">
    <location>
        <begin position="15"/>
        <end position="52"/>
    </location>
</feature>
<evidence type="ECO:0000313" key="3">
    <source>
        <dbReference type="EMBL" id="WVZ50430.1"/>
    </source>
</evidence>
<dbReference type="PANTHER" id="PTHR33110:SF79">
    <property type="entry name" value="OS12G0155900 PROTEIN"/>
    <property type="match status" value="1"/>
</dbReference>
<feature type="domain" description="KIB1-4 beta-propeller" evidence="1">
    <location>
        <begin position="77"/>
        <end position="253"/>
    </location>
</feature>
<proteinExistence type="predicted"/>
<evidence type="ECO:0000259" key="2">
    <source>
        <dbReference type="Pfam" id="PF12937"/>
    </source>
</evidence>
<dbReference type="InterPro" id="IPR001810">
    <property type="entry name" value="F-box_dom"/>
</dbReference>
<protein>
    <recommendedName>
        <fullName evidence="5">F-box domain-containing protein</fullName>
    </recommendedName>
</protein>
<evidence type="ECO:0008006" key="5">
    <source>
        <dbReference type="Google" id="ProtNLM"/>
    </source>
</evidence>
<dbReference type="Gene3D" id="1.20.1280.50">
    <property type="match status" value="1"/>
</dbReference>
<dbReference type="Pfam" id="PF03478">
    <property type="entry name" value="Beta-prop_KIB1-4"/>
    <property type="match status" value="1"/>
</dbReference>
<dbReference type="Proteomes" id="UP001341281">
    <property type="component" value="Chromosome 01"/>
</dbReference>
<evidence type="ECO:0000259" key="1">
    <source>
        <dbReference type="Pfam" id="PF03478"/>
    </source>
</evidence>